<gene>
    <name evidence="2" type="ORF">U9M48_011507</name>
</gene>
<evidence type="ECO:0000313" key="3">
    <source>
        <dbReference type="Proteomes" id="UP001341281"/>
    </source>
</evidence>
<evidence type="ECO:0000313" key="2">
    <source>
        <dbReference type="EMBL" id="WVZ61669.1"/>
    </source>
</evidence>
<organism evidence="2 3">
    <name type="scientific">Paspalum notatum var. saurae</name>
    <dbReference type="NCBI Taxonomy" id="547442"/>
    <lineage>
        <taxon>Eukaryota</taxon>
        <taxon>Viridiplantae</taxon>
        <taxon>Streptophyta</taxon>
        <taxon>Embryophyta</taxon>
        <taxon>Tracheophyta</taxon>
        <taxon>Spermatophyta</taxon>
        <taxon>Magnoliopsida</taxon>
        <taxon>Liliopsida</taxon>
        <taxon>Poales</taxon>
        <taxon>Poaceae</taxon>
        <taxon>PACMAD clade</taxon>
        <taxon>Panicoideae</taxon>
        <taxon>Andropogonodae</taxon>
        <taxon>Paspaleae</taxon>
        <taxon>Paspalinae</taxon>
        <taxon>Paspalum</taxon>
    </lineage>
</organism>
<dbReference type="Pfam" id="PF08224">
    <property type="entry name" value="DUF1719"/>
    <property type="match status" value="2"/>
</dbReference>
<dbReference type="EMBL" id="CP144747">
    <property type="protein sequence ID" value="WVZ61669.1"/>
    <property type="molecule type" value="Genomic_DNA"/>
</dbReference>
<reference evidence="2 3" key="1">
    <citation type="submission" date="2024-02" db="EMBL/GenBank/DDBJ databases">
        <title>High-quality chromosome-scale genome assembly of Pensacola bahiagrass (Paspalum notatum Flugge var. saurae).</title>
        <authorList>
            <person name="Vega J.M."/>
            <person name="Podio M."/>
            <person name="Orjuela J."/>
            <person name="Siena L.A."/>
            <person name="Pessino S.C."/>
            <person name="Combes M.C."/>
            <person name="Mariac C."/>
            <person name="Albertini E."/>
            <person name="Pupilli F."/>
            <person name="Ortiz J.P.A."/>
            <person name="Leblanc O."/>
        </authorList>
    </citation>
    <scope>NUCLEOTIDE SEQUENCE [LARGE SCALE GENOMIC DNA]</scope>
    <source>
        <strain evidence="2">R1</strain>
        <tissue evidence="2">Leaf</tissue>
    </source>
</reference>
<dbReference type="Proteomes" id="UP001341281">
    <property type="component" value="Chromosome 03"/>
</dbReference>
<dbReference type="PANTHER" id="PTHR33377">
    <property type="entry name" value="OS10G0134700 PROTEIN-RELATED"/>
    <property type="match status" value="1"/>
</dbReference>
<feature type="region of interest" description="Disordered" evidence="1">
    <location>
        <begin position="1071"/>
        <end position="1093"/>
    </location>
</feature>
<feature type="region of interest" description="Disordered" evidence="1">
    <location>
        <begin position="1106"/>
        <end position="1136"/>
    </location>
</feature>
<sequence>MAEIISSAVVQETVSQVISNLVQKYEEKEESNANRSLERLEMAHIRLEASLETSDKWQITDTSLLRWHRKLKRVAQECDDTLHKCKQRILEDKQVEHEVQNSSLPNRIIHATKSFVSSIFNRNDNGLIRPIVQRFEWYADGASEFLRFIELGGTPHRRMPVNSITRNLLSGKELYHKIFRGNEYPLLQLWLLPKRTSEHGIEANLVFLKKDIYFGMIVQLSESTDIFGIAVKSLQLFAPHVKCTVENIRNDLTQLPTQDFSWVPSVYSYQREHWDNLHRIGSQWFRPNPSCCKRHDQHQVQRFSNLDVSTLSDVSMEPLVQFSLRSQVSLSAYSKQKTSLAEETISLQDSPCLRAGLIFAPHGSSEDMLPVNNSSVTMAIVGGEQHILRTDITLEQLEEAMLPKAIDHFCQNAEATVYQMIWKSKHGFALIEFEKPSMRTRRTFRGAKKTKRLQGQGQDLIRTLAHIVSHSIGLWVTHVPVWLQRSFMNWMQKENEINSAVVQETVSQVLSDLVPKYEEKDGESNAKTNLERLEMAHIRLEAALEISDKWQISATSLLRWRRKLKRAAQECDDTLHRLKQRILEDEEAEIEVRKSSFPRRVAHATKSVVSSIFSLNNKDNSDSSAVRRFERFADGASEFLRFVEFGGTPCRHMPFDHLVRHLLTGKKLQYITIQANRCPLILLLAPYVTEEYGVEARLMIMQKDDSSPEDDFFLTLMLQLSESTDIVGITIRCLQLYGPLFKPTVERIRRELVLLPSQDISWVPNVDTHHSEHWDNHHRFFTNWFRPDPLCCKQHDLHRLCHAGSNLDMSSASGLLDDSLEPIIEVNLQCQVSLSECNKQRALLYEPKNPTDGSPYLKAGLLFTPHGCPADILPVDRSPAAIYSEEHHSLNADSTTWEQLQEVVVPKAIDYFCKNDQATIYQMLWRSKHGIGYIHFEMAHVLMPGRDEEQRNWTDGVSQFVNLWSTHAPIQLQGLIEDWIQKEEENQLEHRRCSTRRLWARPRFARHRLKNKAHGSGHRRVETTAMRYGPNQKLDPISKKIKMRMGWVDGWLVHPGGGEEPARGCGAVEEERERPEMAAEAPPYPTTSRARSCQDFRQGPLRVVSRATASPSPTPLPATFSRPPVSGGGSPRQHSQKRLLHLSPLHFFLLSQSICPPFQPVRDTEDP</sequence>
<dbReference type="PANTHER" id="PTHR33377:SF3">
    <property type="entry name" value="WW DOMAIN-CONTAINING PROTEIN"/>
    <property type="match status" value="1"/>
</dbReference>
<accession>A0AAQ3SWG4</accession>
<proteinExistence type="predicted"/>
<keyword evidence="3" id="KW-1185">Reference proteome</keyword>
<dbReference type="AlphaFoldDB" id="A0AAQ3SWG4"/>
<dbReference type="SMART" id="SM01157">
    <property type="entry name" value="DUF1719"/>
    <property type="match status" value="2"/>
</dbReference>
<protein>
    <recommendedName>
        <fullName evidence="4">Rx N-terminal domain-containing protein</fullName>
    </recommendedName>
</protein>
<evidence type="ECO:0000256" key="1">
    <source>
        <dbReference type="SAM" id="MobiDB-lite"/>
    </source>
</evidence>
<name>A0AAQ3SWG4_PASNO</name>
<evidence type="ECO:0008006" key="4">
    <source>
        <dbReference type="Google" id="ProtNLM"/>
    </source>
</evidence>
<dbReference type="InterPro" id="IPR013181">
    <property type="entry name" value="DUF1719"/>
</dbReference>